<evidence type="ECO:0000313" key="7">
    <source>
        <dbReference type="EMBL" id="MCB5163145.1"/>
    </source>
</evidence>
<dbReference type="GO" id="GO:0016020">
    <property type="term" value="C:membrane"/>
    <property type="evidence" value="ECO:0007669"/>
    <property type="project" value="UniProtKB-SubCell"/>
</dbReference>
<evidence type="ECO:0000256" key="2">
    <source>
        <dbReference type="ARBA" id="ARBA00022692"/>
    </source>
</evidence>
<evidence type="ECO:0000256" key="1">
    <source>
        <dbReference type="ARBA" id="ARBA00004141"/>
    </source>
</evidence>
<dbReference type="Pfam" id="PF04138">
    <property type="entry name" value="GtrA_DPMS_TM"/>
    <property type="match status" value="1"/>
</dbReference>
<organism evidence="7 8">
    <name type="scientific">Marinomonas algarum</name>
    <dbReference type="NCBI Taxonomy" id="2883105"/>
    <lineage>
        <taxon>Bacteria</taxon>
        <taxon>Pseudomonadati</taxon>
        <taxon>Pseudomonadota</taxon>
        <taxon>Gammaproteobacteria</taxon>
        <taxon>Oceanospirillales</taxon>
        <taxon>Oceanospirillaceae</taxon>
        <taxon>Marinomonas</taxon>
    </lineage>
</organism>
<dbReference type="InterPro" id="IPR007267">
    <property type="entry name" value="GtrA_DPMS_TM"/>
</dbReference>
<dbReference type="GO" id="GO:0000271">
    <property type="term" value="P:polysaccharide biosynthetic process"/>
    <property type="evidence" value="ECO:0007669"/>
    <property type="project" value="InterPro"/>
</dbReference>
<evidence type="ECO:0000313" key="8">
    <source>
        <dbReference type="Proteomes" id="UP001139095"/>
    </source>
</evidence>
<comment type="caution">
    <text evidence="7">The sequence shown here is derived from an EMBL/GenBank/DDBJ whole genome shotgun (WGS) entry which is preliminary data.</text>
</comment>
<feature type="transmembrane region" description="Helical" evidence="5">
    <location>
        <begin position="149"/>
        <end position="169"/>
    </location>
</feature>
<evidence type="ECO:0000256" key="3">
    <source>
        <dbReference type="ARBA" id="ARBA00022989"/>
    </source>
</evidence>
<gene>
    <name evidence="7" type="ORF">LG368_14865</name>
</gene>
<accession>A0A9X1RSP4</accession>
<reference evidence="7" key="1">
    <citation type="submission" date="2021-10" db="EMBL/GenBank/DDBJ databases">
        <title>Marinomonas pontica sp. nov., isolated from the Black Sea.</title>
        <authorList>
            <person name="Zhao L.-H."/>
            <person name="Xue J.-H."/>
        </authorList>
    </citation>
    <scope>NUCLEOTIDE SEQUENCE</scope>
    <source>
        <strain evidence="7">E8</strain>
    </source>
</reference>
<keyword evidence="4 5" id="KW-0472">Membrane</keyword>
<sequence>MPRCISIVFTFFRCQWRYIHAMIVFFEQAFVRFALVGASGFLVDVACMLLFSTWLPFIWARGVAFWIAATSNWWLNRTITFAQCHDARLTATSTTNTVSIKNWPSRKAALLQWLQFLGGSVIAFVPNWGCYLALLSFHNNVTHHTLYIVWPYLAMAPGVILGMTINYVFSRFWIFNPNK</sequence>
<evidence type="ECO:0000259" key="6">
    <source>
        <dbReference type="Pfam" id="PF04138"/>
    </source>
</evidence>
<dbReference type="Proteomes" id="UP001139095">
    <property type="component" value="Unassembled WGS sequence"/>
</dbReference>
<feature type="domain" description="GtrA/DPMS transmembrane" evidence="6">
    <location>
        <begin position="32"/>
        <end position="175"/>
    </location>
</feature>
<dbReference type="RefSeq" id="WP_226755483.1">
    <property type="nucleotide sequence ID" value="NZ_JAJATW010000042.1"/>
</dbReference>
<evidence type="ECO:0000256" key="5">
    <source>
        <dbReference type="SAM" id="Phobius"/>
    </source>
</evidence>
<keyword evidence="8" id="KW-1185">Reference proteome</keyword>
<feature type="transmembrane region" description="Helical" evidence="5">
    <location>
        <begin position="113"/>
        <end position="137"/>
    </location>
</feature>
<comment type="subcellular location">
    <subcellularLocation>
        <location evidence="1">Membrane</location>
        <topology evidence="1">Multi-pass membrane protein</topology>
    </subcellularLocation>
</comment>
<protein>
    <submittedName>
        <fullName evidence="7">GtrA family protein</fullName>
    </submittedName>
</protein>
<proteinExistence type="predicted"/>
<keyword evidence="2 5" id="KW-0812">Transmembrane</keyword>
<feature type="transmembrane region" description="Helical" evidence="5">
    <location>
        <begin position="57"/>
        <end position="75"/>
    </location>
</feature>
<keyword evidence="3 5" id="KW-1133">Transmembrane helix</keyword>
<feature type="transmembrane region" description="Helical" evidence="5">
    <location>
        <begin position="29"/>
        <end position="51"/>
    </location>
</feature>
<dbReference type="EMBL" id="JAJATW010000042">
    <property type="protein sequence ID" value="MCB5163145.1"/>
    <property type="molecule type" value="Genomic_DNA"/>
</dbReference>
<evidence type="ECO:0000256" key="4">
    <source>
        <dbReference type="ARBA" id="ARBA00023136"/>
    </source>
</evidence>
<name>A0A9X1RSP4_9GAMM</name>
<dbReference type="AlphaFoldDB" id="A0A9X1RSP4"/>